<dbReference type="PRINTS" id="PR00095">
    <property type="entry name" value="ANTSNTHASEI"/>
</dbReference>
<evidence type="ECO:0000259" key="1">
    <source>
        <dbReference type="Pfam" id="PF00425"/>
    </source>
</evidence>
<dbReference type="EMBL" id="CAEZZE010000026">
    <property type="protein sequence ID" value="CAB4745452.1"/>
    <property type="molecule type" value="Genomic_DNA"/>
</dbReference>
<gene>
    <name evidence="2" type="ORF">UFOPK2827_00259</name>
</gene>
<accession>A0A6J6TDF6</accession>
<dbReference type="PANTHER" id="PTHR11236:SF50">
    <property type="entry name" value="AMINODEOXYCHORISMATE SYNTHASE COMPONENT 1"/>
    <property type="match status" value="1"/>
</dbReference>
<sequence length="339" mass="36865">MRSLALMANDYQFWMGGILATQLEEITDDPKKVDQGGFWAALISFEGVRTFARFSKVEEREFPHSQWEPIGSAWHSSINQKSYIDYVSRIREAISLGGVYQVNACRELSNTVEDGSLTLDGLFSKLLQENPAPYASYLSIPGIEIASASPELFLSRSGGVIKTSPIKGTIRENETAFGEKDKAENLMIVDLMRNDLGRICKPGTVDVSELFRHEKHPGLVHLVSDVAGELNESTTWEQILSATTPPGSVSGAPKSAALSMIGETEGARGPYCGALGWINGSDALLSVAIRTFWKSGDDTLRFGTGAGITWGSDPELEWEETQLKARRLISIAGGALSDS</sequence>
<reference evidence="2" key="1">
    <citation type="submission" date="2020-05" db="EMBL/GenBank/DDBJ databases">
        <authorList>
            <person name="Chiriac C."/>
            <person name="Salcher M."/>
            <person name="Ghai R."/>
            <person name="Kavagutti S V."/>
        </authorList>
    </citation>
    <scope>NUCLEOTIDE SEQUENCE</scope>
</reference>
<organism evidence="2">
    <name type="scientific">freshwater metagenome</name>
    <dbReference type="NCBI Taxonomy" id="449393"/>
    <lineage>
        <taxon>unclassified sequences</taxon>
        <taxon>metagenomes</taxon>
        <taxon>ecological metagenomes</taxon>
    </lineage>
</organism>
<dbReference type="InterPro" id="IPR015890">
    <property type="entry name" value="Chorismate_C"/>
</dbReference>
<proteinExistence type="predicted"/>
<feature type="domain" description="Chorismate-utilising enzyme C-terminal" evidence="1">
    <location>
        <begin position="80"/>
        <end position="324"/>
    </location>
</feature>
<dbReference type="GO" id="GO:0000162">
    <property type="term" value="P:L-tryptophan biosynthetic process"/>
    <property type="evidence" value="ECO:0007669"/>
    <property type="project" value="TreeGrafter"/>
</dbReference>
<dbReference type="PANTHER" id="PTHR11236">
    <property type="entry name" value="AMINOBENZOATE/ANTHRANILATE SYNTHASE"/>
    <property type="match status" value="1"/>
</dbReference>
<dbReference type="InterPro" id="IPR005801">
    <property type="entry name" value="ADC_synthase"/>
</dbReference>
<dbReference type="GO" id="GO:0046820">
    <property type="term" value="F:4-amino-4-deoxychorismate synthase activity"/>
    <property type="evidence" value="ECO:0007669"/>
    <property type="project" value="TreeGrafter"/>
</dbReference>
<dbReference type="SUPFAM" id="SSF56322">
    <property type="entry name" value="ADC synthase"/>
    <property type="match status" value="1"/>
</dbReference>
<protein>
    <submittedName>
        <fullName evidence="2">Unannotated protein</fullName>
    </submittedName>
</protein>
<dbReference type="Gene3D" id="3.60.120.10">
    <property type="entry name" value="Anthranilate synthase"/>
    <property type="match status" value="1"/>
</dbReference>
<dbReference type="InterPro" id="IPR019999">
    <property type="entry name" value="Anth_synth_I-like"/>
</dbReference>
<dbReference type="Pfam" id="PF00425">
    <property type="entry name" value="Chorismate_bind"/>
    <property type="match status" value="1"/>
</dbReference>
<dbReference type="AlphaFoldDB" id="A0A6J6TDF6"/>
<evidence type="ECO:0000313" key="2">
    <source>
        <dbReference type="EMBL" id="CAB4745452.1"/>
    </source>
</evidence>
<name>A0A6J6TDF6_9ZZZZ</name>